<protein>
    <submittedName>
        <fullName evidence="2">Unannotated protein</fullName>
    </submittedName>
</protein>
<feature type="region of interest" description="Disordered" evidence="1">
    <location>
        <begin position="1"/>
        <end position="30"/>
    </location>
</feature>
<dbReference type="SUPFAM" id="SSF51182">
    <property type="entry name" value="RmlC-like cupins"/>
    <property type="match status" value="1"/>
</dbReference>
<dbReference type="InterPro" id="IPR014710">
    <property type="entry name" value="RmlC-like_jellyroll"/>
</dbReference>
<dbReference type="InterPro" id="IPR011051">
    <property type="entry name" value="RmlC_Cupin_sf"/>
</dbReference>
<reference evidence="2" key="1">
    <citation type="submission" date="2020-05" db="EMBL/GenBank/DDBJ databases">
        <authorList>
            <person name="Chiriac C."/>
            <person name="Salcher M."/>
            <person name="Ghai R."/>
            <person name="Kavagutti S V."/>
        </authorList>
    </citation>
    <scope>NUCLEOTIDE SEQUENCE</scope>
</reference>
<dbReference type="Gene3D" id="2.60.120.10">
    <property type="entry name" value="Jelly Rolls"/>
    <property type="match status" value="1"/>
</dbReference>
<evidence type="ECO:0000256" key="1">
    <source>
        <dbReference type="SAM" id="MobiDB-lite"/>
    </source>
</evidence>
<sequence>MPTYDPQARNAQRYPRVTSREEMDTMPRLPFNTGIGTAIFLSTEKDDARHFRQGICYQEPDHLPYHWDQTNFDETHYVIVGKIRLRCEDGSGRIVYLEAAAGEHIFCPAGFKYTLETSGIYTEFFWTSSPSPSYGLIEIPEYSAALRAMRK</sequence>
<gene>
    <name evidence="2" type="ORF">UFOPK4098_00097</name>
    <name evidence="3" type="ORF">UFOPK4347_00297</name>
</gene>
<dbReference type="EMBL" id="CAFBQU010000004">
    <property type="protein sequence ID" value="CAB5060567.1"/>
    <property type="molecule type" value="Genomic_DNA"/>
</dbReference>
<proteinExistence type="predicted"/>
<name>A0A6J7PW44_9ZZZZ</name>
<organism evidence="2">
    <name type="scientific">freshwater metagenome</name>
    <dbReference type="NCBI Taxonomy" id="449393"/>
    <lineage>
        <taxon>unclassified sequences</taxon>
        <taxon>metagenomes</taxon>
        <taxon>ecological metagenomes</taxon>
    </lineage>
</organism>
<accession>A0A6J7PW44</accession>
<dbReference type="AlphaFoldDB" id="A0A6J7PW44"/>
<evidence type="ECO:0000313" key="2">
    <source>
        <dbReference type="EMBL" id="CAB5007513.1"/>
    </source>
</evidence>
<evidence type="ECO:0000313" key="3">
    <source>
        <dbReference type="EMBL" id="CAB5060567.1"/>
    </source>
</evidence>
<dbReference type="EMBL" id="CAFBPN010000002">
    <property type="protein sequence ID" value="CAB5007513.1"/>
    <property type="molecule type" value="Genomic_DNA"/>
</dbReference>